<organism evidence="2 3">
    <name type="scientific">Neonectria magnoliae</name>
    <dbReference type="NCBI Taxonomy" id="2732573"/>
    <lineage>
        <taxon>Eukaryota</taxon>
        <taxon>Fungi</taxon>
        <taxon>Dikarya</taxon>
        <taxon>Ascomycota</taxon>
        <taxon>Pezizomycotina</taxon>
        <taxon>Sordariomycetes</taxon>
        <taxon>Hypocreomycetidae</taxon>
        <taxon>Hypocreales</taxon>
        <taxon>Nectriaceae</taxon>
        <taxon>Neonectria</taxon>
    </lineage>
</organism>
<evidence type="ECO:0000313" key="3">
    <source>
        <dbReference type="Proteomes" id="UP001498421"/>
    </source>
</evidence>
<evidence type="ECO:0000256" key="1">
    <source>
        <dbReference type="SAM" id="MobiDB-lite"/>
    </source>
</evidence>
<accession>A0ABR1HIX0</accession>
<dbReference type="Proteomes" id="UP001498421">
    <property type="component" value="Unassembled WGS sequence"/>
</dbReference>
<reference evidence="2 3" key="1">
    <citation type="journal article" date="2025" name="Microbiol. Resour. Announc.">
        <title>Draft genome sequences for Neonectria magnoliae and Neonectria punicea, canker pathogens of Liriodendron tulipifera and Acer saccharum in West Virginia.</title>
        <authorList>
            <person name="Petronek H.M."/>
            <person name="Kasson M.T."/>
            <person name="Metheny A.M."/>
            <person name="Stauder C.M."/>
            <person name="Lovett B."/>
            <person name="Lynch S.C."/>
            <person name="Garnas J.R."/>
            <person name="Kasson L.R."/>
            <person name="Stajich J.E."/>
        </authorList>
    </citation>
    <scope>NUCLEOTIDE SEQUENCE [LARGE SCALE GENOMIC DNA]</scope>
    <source>
        <strain evidence="2 3">NRRL 64651</strain>
    </source>
</reference>
<protein>
    <submittedName>
        <fullName evidence="2">Uncharacterized protein</fullName>
    </submittedName>
</protein>
<feature type="region of interest" description="Disordered" evidence="1">
    <location>
        <begin position="1"/>
        <end position="176"/>
    </location>
</feature>
<proteinExistence type="predicted"/>
<keyword evidence="3" id="KW-1185">Reference proteome</keyword>
<comment type="caution">
    <text evidence="2">The sequence shown here is derived from an EMBL/GenBank/DDBJ whole genome shotgun (WGS) entry which is preliminary data.</text>
</comment>
<feature type="compositionally biased region" description="Basic and acidic residues" evidence="1">
    <location>
        <begin position="30"/>
        <end position="45"/>
    </location>
</feature>
<sequence length="245" mass="27157">MVDKADNLGSSTSRGHSPKRNWAEWGPDFHQPDLYDHDSHGRHEFTNATTAPRPHVHHALSPFSTSEHGTSEALPATLPSLCPEPDSLVANHSAPSMSKPLPQPKPGNSTLAKLERMAQLSRRRRPESPTTVQEGSEATHAKGPPAQSSSALSTKQTDVAPERPRVKVTHSIPDESITDKSTKVDGQAKISLLVSLWWLVKLPFSFVFGLVKGTLSVSQTILPRHQLMYESCEFYVHFFVNFDRW</sequence>
<feature type="compositionally biased region" description="Polar residues" evidence="1">
    <location>
        <begin position="146"/>
        <end position="157"/>
    </location>
</feature>
<dbReference type="EMBL" id="JAZAVK010000124">
    <property type="protein sequence ID" value="KAK7421150.1"/>
    <property type="molecule type" value="Genomic_DNA"/>
</dbReference>
<evidence type="ECO:0000313" key="2">
    <source>
        <dbReference type="EMBL" id="KAK7421150.1"/>
    </source>
</evidence>
<name>A0ABR1HIX0_9HYPO</name>
<gene>
    <name evidence="2" type="ORF">QQZ08_010080</name>
</gene>